<dbReference type="AlphaFoldDB" id="A0A6G0W443"/>
<gene>
    <name evidence="1" type="ORF">FWK35_00020194</name>
</gene>
<dbReference type="Proteomes" id="UP000478052">
    <property type="component" value="Unassembled WGS sequence"/>
</dbReference>
<evidence type="ECO:0000313" key="1">
    <source>
        <dbReference type="EMBL" id="KAF0721901.1"/>
    </source>
</evidence>
<evidence type="ECO:0000313" key="2">
    <source>
        <dbReference type="Proteomes" id="UP000478052"/>
    </source>
</evidence>
<dbReference type="EMBL" id="VUJU01009118">
    <property type="protein sequence ID" value="KAF0721901.1"/>
    <property type="molecule type" value="Genomic_DNA"/>
</dbReference>
<reference evidence="1 2" key="1">
    <citation type="submission" date="2019-08" db="EMBL/GenBank/DDBJ databases">
        <title>Whole genome of Aphis craccivora.</title>
        <authorList>
            <person name="Voronova N.V."/>
            <person name="Shulinski R.S."/>
            <person name="Bandarenka Y.V."/>
            <person name="Zhorov D.G."/>
            <person name="Warner D."/>
        </authorList>
    </citation>
    <scope>NUCLEOTIDE SEQUENCE [LARGE SCALE GENOMIC DNA]</scope>
    <source>
        <strain evidence="1">180601</strain>
        <tissue evidence="1">Whole Body</tissue>
    </source>
</reference>
<sequence length="80" mass="9457">MKYSVNLEKQSTYEQMFRIILAECNKRKYYPDPIQVHLDFEISVINALKNIIGSHLTILGCFYHLCQSTHRRIQKLGLEN</sequence>
<accession>A0A6G0W443</accession>
<comment type="caution">
    <text evidence="1">The sequence shown here is derived from an EMBL/GenBank/DDBJ whole genome shotgun (WGS) entry which is preliminary data.</text>
</comment>
<proteinExistence type="predicted"/>
<dbReference type="OrthoDB" id="6613119at2759"/>
<organism evidence="1 2">
    <name type="scientific">Aphis craccivora</name>
    <name type="common">Cowpea aphid</name>
    <dbReference type="NCBI Taxonomy" id="307492"/>
    <lineage>
        <taxon>Eukaryota</taxon>
        <taxon>Metazoa</taxon>
        <taxon>Ecdysozoa</taxon>
        <taxon>Arthropoda</taxon>
        <taxon>Hexapoda</taxon>
        <taxon>Insecta</taxon>
        <taxon>Pterygota</taxon>
        <taxon>Neoptera</taxon>
        <taxon>Paraneoptera</taxon>
        <taxon>Hemiptera</taxon>
        <taxon>Sternorrhyncha</taxon>
        <taxon>Aphidomorpha</taxon>
        <taxon>Aphidoidea</taxon>
        <taxon>Aphididae</taxon>
        <taxon>Aphidini</taxon>
        <taxon>Aphis</taxon>
        <taxon>Aphis</taxon>
    </lineage>
</organism>
<keyword evidence="2" id="KW-1185">Reference proteome</keyword>
<name>A0A6G0W443_APHCR</name>
<protein>
    <submittedName>
        <fullName evidence="1">MULE domain-containing protein</fullName>
    </submittedName>
</protein>